<name>A0A914H4W0_GLORO</name>
<reference evidence="3" key="1">
    <citation type="submission" date="2022-11" db="UniProtKB">
        <authorList>
            <consortium name="WormBaseParasite"/>
        </authorList>
    </citation>
    <scope>IDENTIFICATION</scope>
</reference>
<evidence type="ECO:0000256" key="1">
    <source>
        <dbReference type="SAM" id="MobiDB-lite"/>
    </source>
</evidence>
<feature type="compositionally biased region" description="Basic and acidic residues" evidence="1">
    <location>
        <begin position="96"/>
        <end position="129"/>
    </location>
</feature>
<evidence type="ECO:0000313" key="3">
    <source>
        <dbReference type="WBParaSite" id="Gr19_v10_g14186.t1"/>
    </source>
</evidence>
<dbReference type="Proteomes" id="UP000887572">
    <property type="component" value="Unplaced"/>
</dbReference>
<dbReference type="Gene3D" id="2.20.25.240">
    <property type="match status" value="1"/>
</dbReference>
<sequence length="195" mass="22880">MNLEKLMRNKVESLQKNKKQYIAAEQNSPIASVGDENLEPVEFELGKTIRGKECAWYKGFRYLHNAAHSLSWRCSDRKCKGTLRILERRDDKAFGHVGQHEHNHLPDPARKEADSKKQALKRKIQEEPNAKPSKIFAQQRKDVNCEVFVEMGTDIALRQMLRRMVNRCFYMTAGFRDQIKATSCWFLRFQNCWMS</sequence>
<feature type="region of interest" description="Disordered" evidence="1">
    <location>
        <begin position="96"/>
        <end position="133"/>
    </location>
</feature>
<dbReference type="WBParaSite" id="Gr19_v10_g14186.t1">
    <property type="protein sequence ID" value="Gr19_v10_g14186.t1"/>
    <property type="gene ID" value="Gr19_v10_g14186"/>
</dbReference>
<proteinExistence type="predicted"/>
<protein>
    <submittedName>
        <fullName evidence="3">FLYWCH-type domain-containing protein</fullName>
    </submittedName>
</protein>
<organism evidence="2 3">
    <name type="scientific">Globodera rostochiensis</name>
    <name type="common">Golden nematode worm</name>
    <name type="synonym">Heterodera rostochiensis</name>
    <dbReference type="NCBI Taxonomy" id="31243"/>
    <lineage>
        <taxon>Eukaryota</taxon>
        <taxon>Metazoa</taxon>
        <taxon>Ecdysozoa</taxon>
        <taxon>Nematoda</taxon>
        <taxon>Chromadorea</taxon>
        <taxon>Rhabditida</taxon>
        <taxon>Tylenchina</taxon>
        <taxon>Tylenchomorpha</taxon>
        <taxon>Tylenchoidea</taxon>
        <taxon>Heteroderidae</taxon>
        <taxon>Heteroderinae</taxon>
        <taxon>Globodera</taxon>
    </lineage>
</organism>
<dbReference type="AlphaFoldDB" id="A0A914H4W0"/>
<accession>A0A914H4W0</accession>
<evidence type="ECO:0000313" key="2">
    <source>
        <dbReference type="Proteomes" id="UP000887572"/>
    </source>
</evidence>
<keyword evidence="2" id="KW-1185">Reference proteome</keyword>